<evidence type="ECO:0000256" key="6">
    <source>
        <dbReference type="ARBA" id="ARBA00022801"/>
    </source>
</evidence>
<dbReference type="InterPro" id="IPR003960">
    <property type="entry name" value="ATPase_AAA_CS"/>
</dbReference>
<dbReference type="InterPro" id="IPR003959">
    <property type="entry name" value="ATPase_AAA_core"/>
</dbReference>
<proteinExistence type="inferred from homology"/>
<keyword evidence="3" id="KW-0813">Transport</keyword>
<feature type="region of interest" description="Disordered" evidence="13">
    <location>
        <begin position="236"/>
        <end position="255"/>
    </location>
</feature>
<dbReference type="Proteomes" id="UP000199069">
    <property type="component" value="Unassembled WGS sequence"/>
</dbReference>
<evidence type="ECO:0000256" key="10">
    <source>
        <dbReference type="ARBA" id="ARBA00032509"/>
    </source>
</evidence>
<dbReference type="InterPro" id="IPR029067">
    <property type="entry name" value="CDC48_domain_2-like_sf"/>
</dbReference>
<evidence type="ECO:0000256" key="12">
    <source>
        <dbReference type="ARBA" id="ARBA00048778"/>
    </source>
</evidence>
<dbReference type="GO" id="GO:0005524">
    <property type="term" value="F:ATP binding"/>
    <property type="evidence" value="ECO:0007669"/>
    <property type="project" value="UniProtKB-KW"/>
</dbReference>
<reference evidence="16 18" key="2">
    <citation type="journal article" date="2018" name="Elife">
        <title>Functional genomics of lipid metabolism in the oleaginous yeast Rhodosporidium toruloides.</title>
        <authorList>
            <person name="Coradetti S.T."/>
            <person name="Pinel D."/>
            <person name="Geiselman G."/>
            <person name="Ito M."/>
            <person name="Mondo S."/>
            <person name="Reilly M.C."/>
            <person name="Cheng Y.F."/>
            <person name="Bauer S."/>
            <person name="Grigoriev I."/>
            <person name="Gladden J.M."/>
            <person name="Simmons B.A."/>
            <person name="Brem R."/>
            <person name="Arkin A.P."/>
            <person name="Skerker J.M."/>
        </authorList>
    </citation>
    <scope>NUCLEOTIDE SEQUENCE [LARGE SCALE GENOMIC DNA]</scope>
    <source>
        <strain evidence="16 18">NBRC 0880</strain>
    </source>
</reference>
<dbReference type="EMBL" id="LCTV02000009">
    <property type="protein sequence ID" value="PRQ72540.1"/>
    <property type="molecule type" value="Genomic_DNA"/>
</dbReference>
<dbReference type="OrthoDB" id="2187at2759"/>
<evidence type="ECO:0000259" key="14">
    <source>
        <dbReference type="SMART" id="SM00382"/>
    </source>
</evidence>
<dbReference type="Pfam" id="PF09262">
    <property type="entry name" value="PEX-1N"/>
    <property type="match status" value="1"/>
</dbReference>
<evidence type="ECO:0000313" key="15">
    <source>
        <dbReference type="EMBL" id="CTR08961.1"/>
    </source>
</evidence>
<feature type="domain" description="AAA+ ATPase" evidence="14">
    <location>
        <begin position="725"/>
        <end position="860"/>
    </location>
</feature>
<dbReference type="FunFam" id="3.40.50.300:FF:000149">
    <property type="entry name" value="Nuclear valosin-containing protein-like"/>
    <property type="match status" value="1"/>
</dbReference>
<gene>
    <name evidence="15" type="primary">FGENESH: predicted gene_9.168</name>
    <name evidence="16" type="ORF">AAT19DRAFT_16464</name>
    <name evidence="15" type="ORF">BN2166_0048220</name>
</gene>
<dbReference type="Gene3D" id="3.40.50.300">
    <property type="entry name" value="P-loop containing nucleotide triphosphate hydrolases"/>
    <property type="match status" value="2"/>
</dbReference>
<dbReference type="InterPro" id="IPR015342">
    <property type="entry name" value="PEX1-N_C-lobe"/>
</dbReference>
<keyword evidence="4" id="KW-0962">Peroxisome biogenesis</keyword>
<dbReference type="STRING" id="5286.A0A0K3CP52"/>
<feature type="region of interest" description="Disordered" evidence="13">
    <location>
        <begin position="374"/>
        <end position="416"/>
    </location>
</feature>
<keyword evidence="5" id="KW-0547">Nucleotide-binding</keyword>
<dbReference type="InterPro" id="IPR009010">
    <property type="entry name" value="Asp_de-COase-like_dom_sf"/>
</dbReference>
<keyword evidence="17" id="KW-1185">Reference proteome</keyword>
<dbReference type="InterPro" id="IPR050168">
    <property type="entry name" value="AAA_ATPase_domain"/>
</dbReference>
<dbReference type="Pfam" id="PF17862">
    <property type="entry name" value="AAA_lid_3"/>
    <property type="match status" value="1"/>
</dbReference>
<name>A0A0K3CP52_RHOTO</name>
<feature type="domain" description="AAA+ ATPase" evidence="14">
    <location>
        <begin position="447"/>
        <end position="598"/>
    </location>
</feature>
<evidence type="ECO:0000256" key="11">
    <source>
        <dbReference type="ARBA" id="ARBA00034532"/>
    </source>
</evidence>
<feature type="compositionally biased region" description="Low complexity" evidence="13">
    <location>
        <begin position="298"/>
        <end position="317"/>
    </location>
</feature>
<dbReference type="GO" id="GO:0005829">
    <property type="term" value="C:cytosol"/>
    <property type="evidence" value="ECO:0007669"/>
    <property type="project" value="TreeGrafter"/>
</dbReference>
<dbReference type="SUPFAM" id="SSF54585">
    <property type="entry name" value="Cdc48 domain 2-like"/>
    <property type="match status" value="1"/>
</dbReference>
<dbReference type="Gene3D" id="1.10.8.60">
    <property type="match status" value="2"/>
</dbReference>
<dbReference type="GO" id="GO:0005778">
    <property type="term" value="C:peroxisomal membrane"/>
    <property type="evidence" value="ECO:0007669"/>
    <property type="project" value="TreeGrafter"/>
</dbReference>
<feature type="region of interest" description="Disordered" evidence="13">
    <location>
        <begin position="1034"/>
        <end position="1056"/>
    </location>
</feature>
<dbReference type="Proteomes" id="UP000239560">
    <property type="component" value="Unassembled WGS sequence"/>
</dbReference>
<feature type="compositionally biased region" description="Low complexity" evidence="13">
    <location>
        <begin position="391"/>
        <end position="403"/>
    </location>
</feature>
<dbReference type="PANTHER" id="PTHR23077">
    <property type="entry name" value="AAA-FAMILY ATPASE"/>
    <property type="match status" value="1"/>
</dbReference>
<dbReference type="SUPFAM" id="SSF52540">
    <property type="entry name" value="P-loop containing nucleoside triphosphate hydrolases"/>
    <property type="match status" value="2"/>
</dbReference>
<evidence type="ECO:0000313" key="18">
    <source>
        <dbReference type="Proteomes" id="UP000239560"/>
    </source>
</evidence>
<evidence type="ECO:0000313" key="16">
    <source>
        <dbReference type="EMBL" id="PRQ72540.1"/>
    </source>
</evidence>
<dbReference type="OMA" id="LSASWCA"/>
<dbReference type="Gene3D" id="3.10.330.10">
    <property type="match status" value="1"/>
</dbReference>
<sequence>MGRSAVVHFTPLRNCLANLPLSLHGPLNQRGVAPQSIAVQLSFKHNGKPQQVVLGWTGLPASVAPPVQGSRGTAALAQDRIEMDPQFAAMLNVGLSEGMTVNIELLRDLPHATAVNVTPSTADDWEILETNAEFVEMYLLNQVRAVKEGMMVGCWVGSSLIRFLVDSTVPAASPAVLLTSSTELIVAPKSRHAPPPASSKTHDLSASHSTSSAPTSAAAAEWEQARRRLLRLLPLSPAPPEAAPTTESSSHHDEHGSIYVCPSLARVAKKAFPSGLGRFTIAHHARPTGKGTATIDAPPSSDSTGPSGGEATSPGAASAGGGGNEHVLAEVRVVESAKVPTGHVWMSEALRRDIGIKKGDGAFELVRLGAPLSSAARKARQAQREKDSYASSSKTVSTSKSPAEPAPTPAPSLAGIDKPLTQLRSHIVNSLAARQLSRSAKGSSAAGAPGVLVTGASGAGKTALVKMVAEEMEKDERVLSRTIYVDCSKHADERLPTLKGRMKDWFDEACWHAPAVLVLDNLDRMIAAEVEHADSFPAVHLANTFLSLALPALASRPIVLIATAQGSTSLHPLLSSTHLLGETVSLRGPDKTARRDILNVLVKAKTSSSDLTAPKLNYASIAAVTEGYLPADLRDLVDRAVQQAAIRSMSSPLSSSSSALELTADDFTAAQQGFVPLSLRDVKLQKSEVQWADIGGLTEARKTLRETLEWPTKYGAIFASCPLRLRSGLLLYGYPGCGKTLLASAVAKECGLNFISVKGPEILNKYIGASEKSVRDLFERAQAAKPCILFFDEFDSIAPKRGHDSTGVTDRVVNQMLTQMDGAEGLDGVYVLAATSRPDLIDPALLRPGRLDKSVLCDMPNEQDRLEIMESAARKIHLSPSVSLARYAAQTAGFSGADLQALIYNAHLDAIHATIAPAVDANGQVEGTGAGGKRDEEGGDIKYVVLGGKEDEKVLSRAEQATVNKRLEQIMSAMKEASRSKTKKAAATSASPASRAPTVVEDFHLQKSLQTTRPSVPTEELARLRRIYSEFVSGRSAGGLPSGEASDEVGGRASLM</sequence>
<comment type="subcellular location">
    <subcellularLocation>
        <location evidence="1">Membrane</location>
    </subcellularLocation>
</comment>
<dbReference type="SMART" id="SM00382">
    <property type="entry name" value="AAA"/>
    <property type="match status" value="2"/>
</dbReference>
<feature type="compositionally biased region" description="Low complexity" evidence="13">
    <location>
        <begin position="206"/>
        <end position="221"/>
    </location>
</feature>
<reference evidence="15 17" key="1">
    <citation type="submission" date="2015-07" db="EMBL/GenBank/DDBJ databases">
        <authorList>
            <person name="Cajimat M.N.B."/>
            <person name="Milazzo M.L."/>
            <person name="Fulhorst C.F."/>
        </authorList>
    </citation>
    <scope>NUCLEOTIDE SEQUENCE [LARGE SCALE GENOMIC DNA]</scope>
    <source>
        <strain evidence="15">Single colony</strain>
    </source>
</reference>
<feature type="region of interest" description="Disordered" evidence="13">
    <location>
        <begin position="188"/>
        <end position="221"/>
    </location>
</feature>
<dbReference type="PANTHER" id="PTHR23077:SF12">
    <property type="entry name" value="PEROXISOMAL ATPASE PEX1"/>
    <property type="match status" value="1"/>
</dbReference>
<dbReference type="InterPro" id="IPR041569">
    <property type="entry name" value="AAA_lid_3"/>
</dbReference>
<dbReference type="InterPro" id="IPR027417">
    <property type="entry name" value="P-loop_NTPase"/>
</dbReference>
<dbReference type="GO" id="GO:0016887">
    <property type="term" value="F:ATP hydrolysis activity"/>
    <property type="evidence" value="ECO:0007669"/>
    <property type="project" value="InterPro"/>
</dbReference>
<evidence type="ECO:0000256" key="13">
    <source>
        <dbReference type="SAM" id="MobiDB-lite"/>
    </source>
</evidence>
<evidence type="ECO:0000256" key="2">
    <source>
        <dbReference type="ARBA" id="ARBA00006914"/>
    </source>
</evidence>
<comment type="catalytic activity">
    <reaction evidence="12">
        <text>ATP + H2O = ADP + phosphate + H(+)</text>
        <dbReference type="Rhea" id="RHEA:13065"/>
        <dbReference type="ChEBI" id="CHEBI:15377"/>
        <dbReference type="ChEBI" id="CHEBI:15378"/>
        <dbReference type="ChEBI" id="CHEBI:30616"/>
        <dbReference type="ChEBI" id="CHEBI:43474"/>
        <dbReference type="ChEBI" id="CHEBI:456216"/>
    </reaction>
    <physiologicalReaction direction="left-to-right" evidence="12">
        <dbReference type="Rhea" id="RHEA:13066"/>
    </physiologicalReaction>
</comment>
<dbReference type="PROSITE" id="PS00674">
    <property type="entry name" value="AAA"/>
    <property type="match status" value="1"/>
</dbReference>
<evidence type="ECO:0000256" key="1">
    <source>
        <dbReference type="ARBA" id="ARBA00004370"/>
    </source>
</evidence>
<comment type="similarity">
    <text evidence="2">Belongs to the AAA ATPase family.</text>
</comment>
<feature type="region of interest" description="Disordered" evidence="13">
    <location>
        <begin position="283"/>
        <end position="323"/>
    </location>
</feature>
<keyword evidence="9" id="KW-0472">Membrane</keyword>
<keyword evidence="8" id="KW-0653">Protein transport</keyword>
<evidence type="ECO:0000256" key="9">
    <source>
        <dbReference type="ARBA" id="ARBA00023136"/>
    </source>
</evidence>
<dbReference type="SUPFAM" id="SSF50692">
    <property type="entry name" value="ADC-like"/>
    <property type="match status" value="1"/>
</dbReference>
<evidence type="ECO:0000256" key="5">
    <source>
        <dbReference type="ARBA" id="ARBA00022741"/>
    </source>
</evidence>
<dbReference type="CDD" id="cd19526">
    <property type="entry name" value="RecA-like_PEX1_r2"/>
    <property type="match status" value="1"/>
</dbReference>
<keyword evidence="7" id="KW-0067">ATP-binding</keyword>
<feature type="compositionally biased region" description="Low complexity" evidence="13">
    <location>
        <begin position="985"/>
        <end position="997"/>
    </location>
</feature>
<evidence type="ECO:0000256" key="4">
    <source>
        <dbReference type="ARBA" id="ARBA00022593"/>
    </source>
</evidence>
<keyword evidence="6 16" id="KW-0378">Hydrolase</keyword>
<dbReference type="InterPro" id="IPR003593">
    <property type="entry name" value="AAA+_ATPase"/>
</dbReference>
<accession>A0A0K3CP52</accession>
<dbReference type="GO" id="GO:0016558">
    <property type="term" value="P:protein import into peroxisome matrix"/>
    <property type="evidence" value="ECO:0007669"/>
    <property type="project" value="TreeGrafter"/>
</dbReference>
<evidence type="ECO:0000256" key="8">
    <source>
        <dbReference type="ARBA" id="ARBA00022927"/>
    </source>
</evidence>
<dbReference type="AlphaFoldDB" id="A0A0K3CP52"/>
<organism evidence="15 17">
    <name type="scientific">Rhodotorula toruloides</name>
    <name type="common">Yeast</name>
    <name type="synonym">Rhodosporidium toruloides</name>
    <dbReference type="NCBI Taxonomy" id="5286"/>
    <lineage>
        <taxon>Eukaryota</taxon>
        <taxon>Fungi</taxon>
        <taxon>Dikarya</taxon>
        <taxon>Basidiomycota</taxon>
        <taxon>Pucciniomycotina</taxon>
        <taxon>Microbotryomycetes</taxon>
        <taxon>Sporidiobolales</taxon>
        <taxon>Sporidiobolaceae</taxon>
        <taxon>Rhodotorula</taxon>
    </lineage>
</organism>
<evidence type="ECO:0000313" key="17">
    <source>
        <dbReference type="Proteomes" id="UP000199069"/>
    </source>
</evidence>
<feature type="region of interest" description="Disordered" evidence="13">
    <location>
        <begin position="974"/>
        <end position="997"/>
    </location>
</feature>
<evidence type="ECO:0000256" key="7">
    <source>
        <dbReference type="ARBA" id="ARBA00022840"/>
    </source>
</evidence>
<evidence type="ECO:0000256" key="3">
    <source>
        <dbReference type="ARBA" id="ARBA00022448"/>
    </source>
</evidence>
<dbReference type="Pfam" id="PF00004">
    <property type="entry name" value="AAA"/>
    <property type="match status" value="2"/>
</dbReference>
<protein>
    <recommendedName>
        <fullName evidence="11">Peroxisomal ATPase PEX1</fullName>
    </recommendedName>
    <alternativeName>
        <fullName evidence="10">Peroxin-1</fullName>
    </alternativeName>
</protein>
<dbReference type="EMBL" id="CWKI01000009">
    <property type="protein sequence ID" value="CTR08961.1"/>
    <property type="molecule type" value="Genomic_DNA"/>
</dbReference>